<dbReference type="EMBL" id="EU911548">
    <property type="protein sequence ID" value="ACK56822.1"/>
    <property type="molecule type" value="Genomic_DNA"/>
</dbReference>
<gene>
    <name evidence="1" type="primary">L1</name>
</gene>
<feature type="non-terminal residue" evidence="1">
    <location>
        <position position="1"/>
    </location>
</feature>
<name>B8RAR9_9PAPI</name>
<proteinExistence type="predicted"/>
<sequence length="35" mass="4303">YLLGKSVICYCCRYYPQYKHDNMCCHYIVPSVYIY</sequence>
<protein>
    <submittedName>
        <fullName evidence="1">Truncated L1 capsid protein</fullName>
    </submittedName>
</protein>
<accession>B8RAR9</accession>
<organism evidence="1">
    <name type="scientific">Human papillomavirus</name>
    <dbReference type="NCBI Taxonomy" id="10566"/>
    <lineage>
        <taxon>Viruses</taxon>
        <taxon>Monodnaviria</taxon>
        <taxon>Shotokuvirae</taxon>
        <taxon>Cossaviricota</taxon>
        <taxon>Papovaviricetes</taxon>
        <taxon>Zurhausenvirales</taxon>
        <taxon>Papillomaviridae</taxon>
    </lineage>
</organism>
<evidence type="ECO:0000313" key="1">
    <source>
        <dbReference type="EMBL" id="ACK56822.1"/>
    </source>
</evidence>
<reference evidence="1" key="1">
    <citation type="journal article" date="2009" name="J. Med. Virol.">
        <title>High-risk HPV types in lesions of the uterine cervix of female commercial sex workers in the Philippines.</title>
        <authorList>
            <person name="Miyashita M."/>
            <person name="Agdamag D.M."/>
            <person name="Sasagawa T."/>
            <person name="Matsushita K."/>
            <person name="Salud L.M."/>
            <person name="Salud C.O."/>
            <person name="Saikawa K."/>
            <person name="Leano P.S."/>
            <person name="Pagcaliwagan T."/>
            <person name="Acuna J."/>
            <person name="Ishizaki A."/>
            <person name="Kageyama S."/>
            <person name="Ichimura H."/>
        </authorList>
    </citation>
    <scope>NUCLEOTIDE SEQUENCE</scope>
    <source>
        <strain evidence="1">06JAN_PHL_MY176_02</strain>
    </source>
</reference>